<protein>
    <submittedName>
        <fullName evidence="2">Putative nucleotide-binding protein with TIR-like domain</fullName>
    </submittedName>
</protein>
<feature type="domain" description="CD-NTase-associated protein 12/Pycsar effector protein TIR" evidence="1">
    <location>
        <begin position="13"/>
        <end position="142"/>
    </location>
</feature>
<dbReference type="OrthoDB" id="8137562at2"/>
<name>A0A421B9T4_9PSEU</name>
<evidence type="ECO:0000259" key="1">
    <source>
        <dbReference type="Pfam" id="PF10137"/>
    </source>
</evidence>
<proteinExistence type="predicted"/>
<sequence length="188" mass="20598">MSSVAARSLGRDVFVIHGRNKKARREFFDFLRAIGLRPIEWGEAQARVPDGSPNIWDTVDTLIGGQHAIVVLLTPDDIVRLDTAHADDEDDPELLATGQARPNVVFEAGVAFGRCPELTVLVEFGKVRRFTDLDGRFKVRLDNSPQKRVELANRLKAIGCPVDTVGKDWLVSGDLTPPVLSEQGAATS</sequence>
<accession>A0A421B9T4</accession>
<comment type="caution">
    <text evidence="2">The sequence shown here is derived from an EMBL/GenBank/DDBJ whole genome shotgun (WGS) entry which is preliminary data.</text>
</comment>
<keyword evidence="3" id="KW-1185">Reference proteome</keyword>
<dbReference type="AlphaFoldDB" id="A0A421B9T4"/>
<evidence type="ECO:0000313" key="3">
    <source>
        <dbReference type="Proteomes" id="UP000282454"/>
    </source>
</evidence>
<reference evidence="2 3" key="1">
    <citation type="submission" date="2018-10" db="EMBL/GenBank/DDBJ databases">
        <title>Genomic Encyclopedia of Archaeal and Bacterial Type Strains, Phase II (KMG-II): from individual species to whole genera.</title>
        <authorList>
            <person name="Goeker M."/>
        </authorList>
    </citation>
    <scope>NUCLEOTIDE SEQUENCE [LARGE SCALE GENOMIC DNA]</scope>
    <source>
        <strain evidence="2 3">DSM 45657</strain>
    </source>
</reference>
<gene>
    <name evidence="2" type="ORF">CLV68_1417</name>
</gene>
<dbReference type="EMBL" id="RCDD01000001">
    <property type="protein sequence ID" value="RLK60903.1"/>
    <property type="molecule type" value="Genomic_DNA"/>
</dbReference>
<dbReference type="RefSeq" id="WP_121389660.1">
    <property type="nucleotide sequence ID" value="NZ_RCDD01000001.1"/>
</dbReference>
<dbReference type="GO" id="GO:0050135">
    <property type="term" value="F:NADP+ nucleosidase activity"/>
    <property type="evidence" value="ECO:0007669"/>
    <property type="project" value="InterPro"/>
</dbReference>
<dbReference type="Pfam" id="PF10137">
    <property type="entry name" value="CAP12-PCTIR_TIR"/>
    <property type="match status" value="1"/>
</dbReference>
<dbReference type="InterPro" id="IPR019302">
    <property type="entry name" value="CAP12/PCTIR_TIR_dom"/>
</dbReference>
<organism evidence="2 3">
    <name type="scientific">Actinokineospora cianjurensis</name>
    <dbReference type="NCBI Taxonomy" id="585224"/>
    <lineage>
        <taxon>Bacteria</taxon>
        <taxon>Bacillati</taxon>
        <taxon>Actinomycetota</taxon>
        <taxon>Actinomycetes</taxon>
        <taxon>Pseudonocardiales</taxon>
        <taxon>Pseudonocardiaceae</taxon>
        <taxon>Actinokineospora</taxon>
    </lineage>
</organism>
<dbReference type="Proteomes" id="UP000282454">
    <property type="component" value="Unassembled WGS sequence"/>
</dbReference>
<evidence type="ECO:0000313" key="2">
    <source>
        <dbReference type="EMBL" id="RLK60903.1"/>
    </source>
</evidence>